<sequence>MAFSNSSNCPVFFNFFTRLLTAFSHHFSSCPFCSPFFQPRSLFTIGGEWLVAGRCRGLKQRRRLASQVNSGAAPPQPGLLLCPSSCSSIFGSGDLPPCSLPRFNQSTLKTSSLGFRAVEAIHFHVILSVSLVIVSQAAQAR</sequence>
<dbReference type="Proteomes" id="UP000314294">
    <property type="component" value="Unassembled WGS sequence"/>
</dbReference>
<reference evidence="1 2" key="1">
    <citation type="submission" date="2019-03" db="EMBL/GenBank/DDBJ databases">
        <title>First draft genome of Liparis tanakae, snailfish: a comprehensive survey of snailfish specific genes.</title>
        <authorList>
            <person name="Kim W."/>
            <person name="Song I."/>
            <person name="Jeong J.-H."/>
            <person name="Kim D."/>
            <person name="Kim S."/>
            <person name="Ryu S."/>
            <person name="Song J.Y."/>
            <person name="Lee S.K."/>
        </authorList>
    </citation>
    <scope>NUCLEOTIDE SEQUENCE [LARGE SCALE GENOMIC DNA]</scope>
    <source>
        <tissue evidence="1">Muscle</tissue>
    </source>
</reference>
<accession>A0A4Z2J9P4</accession>
<evidence type="ECO:0000313" key="2">
    <source>
        <dbReference type="Proteomes" id="UP000314294"/>
    </source>
</evidence>
<dbReference type="EMBL" id="SRLO01000012">
    <property type="protein sequence ID" value="TNN86946.1"/>
    <property type="molecule type" value="Genomic_DNA"/>
</dbReference>
<organism evidence="1 2">
    <name type="scientific">Liparis tanakae</name>
    <name type="common">Tanaka's snailfish</name>
    <dbReference type="NCBI Taxonomy" id="230148"/>
    <lineage>
        <taxon>Eukaryota</taxon>
        <taxon>Metazoa</taxon>
        <taxon>Chordata</taxon>
        <taxon>Craniata</taxon>
        <taxon>Vertebrata</taxon>
        <taxon>Euteleostomi</taxon>
        <taxon>Actinopterygii</taxon>
        <taxon>Neopterygii</taxon>
        <taxon>Teleostei</taxon>
        <taxon>Neoteleostei</taxon>
        <taxon>Acanthomorphata</taxon>
        <taxon>Eupercaria</taxon>
        <taxon>Perciformes</taxon>
        <taxon>Cottioidei</taxon>
        <taxon>Cottales</taxon>
        <taxon>Liparidae</taxon>
        <taxon>Liparis</taxon>
    </lineage>
</organism>
<gene>
    <name evidence="1" type="ORF">EYF80_002701</name>
</gene>
<comment type="caution">
    <text evidence="1">The sequence shown here is derived from an EMBL/GenBank/DDBJ whole genome shotgun (WGS) entry which is preliminary data.</text>
</comment>
<keyword evidence="2" id="KW-1185">Reference proteome</keyword>
<evidence type="ECO:0000313" key="1">
    <source>
        <dbReference type="EMBL" id="TNN86946.1"/>
    </source>
</evidence>
<protein>
    <submittedName>
        <fullName evidence="1">Uncharacterized protein</fullName>
    </submittedName>
</protein>
<dbReference type="AlphaFoldDB" id="A0A4Z2J9P4"/>
<name>A0A4Z2J9P4_9TELE</name>
<proteinExistence type="predicted"/>